<gene>
    <name evidence="1" type="ORF">F7725_028228</name>
</gene>
<organism evidence="1 2">
    <name type="scientific">Dissostichus mawsoni</name>
    <name type="common">Antarctic cod</name>
    <dbReference type="NCBI Taxonomy" id="36200"/>
    <lineage>
        <taxon>Eukaryota</taxon>
        <taxon>Metazoa</taxon>
        <taxon>Chordata</taxon>
        <taxon>Craniata</taxon>
        <taxon>Vertebrata</taxon>
        <taxon>Euteleostomi</taxon>
        <taxon>Actinopterygii</taxon>
        <taxon>Neopterygii</taxon>
        <taxon>Teleostei</taxon>
        <taxon>Neoteleostei</taxon>
        <taxon>Acanthomorphata</taxon>
        <taxon>Eupercaria</taxon>
        <taxon>Perciformes</taxon>
        <taxon>Notothenioidei</taxon>
        <taxon>Nototheniidae</taxon>
        <taxon>Dissostichus</taxon>
    </lineage>
</organism>
<proteinExistence type="predicted"/>
<keyword evidence="2" id="KW-1185">Reference proteome</keyword>
<reference evidence="1 2" key="1">
    <citation type="submission" date="2020-03" db="EMBL/GenBank/DDBJ databases">
        <title>Dissostichus mawsoni Genome sequencing and assembly.</title>
        <authorList>
            <person name="Park H."/>
        </authorList>
    </citation>
    <scope>NUCLEOTIDE SEQUENCE [LARGE SCALE GENOMIC DNA]</scope>
    <source>
        <strain evidence="1">DM0001</strain>
        <tissue evidence="1">Muscle</tissue>
    </source>
</reference>
<dbReference type="OrthoDB" id="8933168at2759"/>
<sequence length="74" mass="8379">MEKENLFIKKRNVAIEAWEPRTGSGTEQGEETPTTWPFLMTMDEALRSRPSVSPPVLMSSCPHCLMLGKPNQYP</sequence>
<dbReference type="EMBL" id="JAAKFY010000025">
    <property type="protein sequence ID" value="KAF3835670.1"/>
    <property type="molecule type" value="Genomic_DNA"/>
</dbReference>
<evidence type="ECO:0000313" key="2">
    <source>
        <dbReference type="Proteomes" id="UP000518266"/>
    </source>
</evidence>
<accession>A0A7J5XFE4</accession>
<dbReference type="AlphaFoldDB" id="A0A7J5XFE4"/>
<comment type="caution">
    <text evidence="1">The sequence shown here is derived from an EMBL/GenBank/DDBJ whole genome shotgun (WGS) entry which is preliminary data.</text>
</comment>
<evidence type="ECO:0000313" key="1">
    <source>
        <dbReference type="EMBL" id="KAF3835670.1"/>
    </source>
</evidence>
<protein>
    <submittedName>
        <fullName evidence="1">Uncharacterized protein</fullName>
    </submittedName>
</protein>
<name>A0A7J5XFE4_DISMA</name>
<dbReference type="Proteomes" id="UP000518266">
    <property type="component" value="Unassembled WGS sequence"/>
</dbReference>